<dbReference type="Gene3D" id="1.10.10.10">
    <property type="entry name" value="Winged helix-like DNA-binding domain superfamily/Winged helix DNA-binding domain"/>
    <property type="match status" value="1"/>
</dbReference>
<dbReference type="AlphaFoldDB" id="A0A6V8PFP0"/>
<name>A0A6V8PFP0_9ACTN</name>
<dbReference type="Gene3D" id="3.40.50.1360">
    <property type="match status" value="1"/>
</dbReference>
<dbReference type="Pfam" id="PF08220">
    <property type="entry name" value="HTH_DeoR"/>
    <property type="match status" value="1"/>
</dbReference>
<keyword evidence="2" id="KW-0804">Transcription</keyword>
<dbReference type="Proteomes" id="UP000569018">
    <property type="component" value="Unassembled WGS sequence"/>
</dbReference>
<reference evidence="7 8" key="1">
    <citation type="journal article" date="2020" name="Front. Microbiol.">
        <title>Single-cell genomics of novel Actinobacteria with the Wood-Ljungdahl pathway discovered in a serpentinizing system.</title>
        <authorList>
            <person name="Merino N."/>
            <person name="Kawai M."/>
            <person name="Boyd E.S."/>
            <person name="Colman D.R."/>
            <person name="McGlynn S.E."/>
            <person name="Nealson K.H."/>
            <person name="Kurokawa K."/>
            <person name="Hongoh Y."/>
        </authorList>
    </citation>
    <scope>NUCLEOTIDE SEQUENCE [LARGE SCALE GENOMIC DNA]</scope>
    <source>
        <strain evidence="4 8">S09_30</strain>
        <strain evidence="5 9">S34</strain>
        <strain evidence="6 7">S47</strain>
    </source>
</reference>
<evidence type="ECO:0000313" key="8">
    <source>
        <dbReference type="Proteomes" id="UP000585609"/>
    </source>
</evidence>
<organism evidence="5 9">
    <name type="scientific">Candidatus Hakubella thermalkaliphila</name>
    <dbReference type="NCBI Taxonomy" id="2754717"/>
    <lineage>
        <taxon>Bacteria</taxon>
        <taxon>Bacillati</taxon>
        <taxon>Actinomycetota</taxon>
        <taxon>Actinomycetota incertae sedis</taxon>
        <taxon>Candidatus Hakubellales</taxon>
        <taxon>Candidatus Hakubellaceae</taxon>
        <taxon>Candidatus Hakubella</taxon>
    </lineage>
</organism>
<sequence length="253" mass="28569">MQVTSRRRKIIEMIDSQSAVRVEELSQLFDVSEMTIYRDLERLEKEGYLKKTLGGAIKNLSTALETSFMRRLQTNWEEKRRIARKAVEYISEGDSVALDSSTTTLALAKELKERSNLTVITNFVSTLMELSSNKEIQVVSTGGNLRWKTLSLVGPAAEKFISDIHADKAFVSAKGIAFEEGLTDPDLNEAEMKKLIVQCAREAYFLADHSKFNQVALYTFAKVTDLSRVITDDKTDPEFIRRLEEMGIAVDVV</sequence>
<dbReference type="InterPro" id="IPR037171">
    <property type="entry name" value="NagB/RpiA_transferase-like"/>
</dbReference>
<dbReference type="InterPro" id="IPR036388">
    <property type="entry name" value="WH-like_DNA-bd_sf"/>
</dbReference>
<dbReference type="SUPFAM" id="SSF46785">
    <property type="entry name" value="Winged helix' DNA-binding domain"/>
    <property type="match status" value="1"/>
</dbReference>
<dbReference type="InterPro" id="IPR036390">
    <property type="entry name" value="WH_DNA-bd_sf"/>
</dbReference>
<evidence type="ECO:0000256" key="1">
    <source>
        <dbReference type="ARBA" id="ARBA00023015"/>
    </source>
</evidence>
<dbReference type="EMBL" id="BLSD01000043">
    <property type="protein sequence ID" value="GFP39306.1"/>
    <property type="molecule type" value="Genomic_DNA"/>
</dbReference>
<dbReference type="InterPro" id="IPR001034">
    <property type="entry name" value="DeoR_HTH"/>
</dbReference>
<dbReference type="Proteomes" id="UP000585609">
    <property type="component" value="Unassembled WGS sequence"/>
</dbReference>
<dbReference type="RefSeq" id="WP_176235667.1">
    <property type="nucleotide sequence ID" value="NZ_BLRZ01000357.1"/>
</dbReference>
<dbReference type="PROSITE" id="PS51000">
    <property type="entry name" value="HTH_DEOR_2"/>
    <property type="match status" value="1"/>
</dbReference>
<feature type="domain" description="HTH deoR-type" evidence="3">
    <location>
        <begin position="3"/>
        <end position="58"/>
    </location>
</feature>
<accession>A0A6V8PFP0</accession>
<dbReference type="SMART" id="SM01134">
    <property type="entry name" value="DeoRC"/>
    <property type="match status" value="1"/>
</dbReference>
<evidence type="ECO:0000313" key="6">
    <source>
        <dbReference type="EMBL" id="GFP39306.1"/>
    </source>
</evidence>
<dbReference type="SMART" id="SM00420">
    <property type="entry name" value="HTH_DEOR"/>
    <property type="match status" value="1"/>
</dbReference>
<dbReference type="InterPro" id="IPR014036">
    <property type="entry name" value="DeoR-like_C"/>
</dbReference>
<dbReference type="Pfam" id="PF00455">
    <property type="entry name" value="DeoRC"/>
    <property type="match status" value="1"/>
</dbReference>
<proteinExistence type="predicted"/>
<gene>
    <name evidence="4" type="ORF">HKBW3S09_00793</name>
    <name evidence="5" type="ORF">HKBW3S34_02402</name>
    <name evidence="6" type="ORF">HKBW3S47_01005</name>
</gene>
<keyword evidence="1" id="KW-0805">Transcription regulation</keyword>
<dbReference type="EMBL" id="BLRZ01000357">
    <property type="protein sequence ID" value="GFP31482.1"/>
    <property type="molecule type" value="Genomic_DNA"/>
</dbReference>
<comment type="caution">
    <text evidence="5">The sequence shown here is derived from an EMBL/GenBank/DDBJ whole genome shotgun (WGS) entry which is preliminary data.</text>
</comment>
<dbReference type="GO" id="GO:0003700">
    <property type="term" value="F:DNA-binding transcription factor activity"/>
    <property type="evidence" value="ECO:0007669"/>
    <property type="project" value="InterPro"/>
</dbReference>
<dbReference type="InterPro" id="IPR050313">
    <property type="entry name" value="Carb_Metab_HTH_regulators"/>
</dbReference>
<evidence type="ECO:0000256" key="2">
    <source>
        <dbReference type="ARBA" id="ARBA00023163"/>
    </source>
</evidence>
<dbReference type="PANTHER" id="PTHR30363:SF44">
    <property type="entry name" value="AGA OPERON TRANSCRIPTIONAL REPRESSOR-RELATED"/>
    <property type="match status" value="1"/>
</dbReference>
<dbReference type="PRINTS" id="PR00037">
    <property type="entry name" value="HTHLACR"/>
</dbReference>
<dbReference type="EMBL" id="BLRW01000088">
    <property type="protein sequence ID" value="GFP23326.1"/>
    <property type="molecule type" value="Genomic_DNA"/>
</dbReference>
<keyword evidence="9" id="KW-1185">Reference proteome</keyword>
<dbReference type="SUPFAM" id="SSF100950">
    <property type="entry name" value="NagB/RpiA/CoA transferase-like"/>
    <property type="match status" value="1"/>
</dbReference>
<evidence type="ECO:0000259" key="3">
    <source>
        <dbReference type="PROSITE" id="PS51000"/>
    </source>
</evidence>
<evidence type="ECO:0000313" key="9">
    <source>
        <dbReference type="Proteomes" id="UP000588083"/>
    </source>
</evidence>
<evidence type="ECO:0000313" key="7">
    <source>
        <dbReference type="Proteomes" id="UP000569018"/>
    </source>
</evidence>
<evidence type="ECO:0000313" key="5">
    <source>
        <dbReference type="EMBL" id="GFP31482.1"/>
    </source>
</evidence>
<protein>
    <submittedName>
        <fullName evidence="5">DeoR family transcriptional regulator, fructose operon transcriptional repressor</fullName>
    </submittedName>
</protein>
<dbReference type="PANTHER" id="PTHR30363">
    <property type="entry name" value="HTH-TYPE TRANSCRIPTIONAL REGULATOR SRLR-RELATED"/>
    <property type="match status" value="1"/>
</dbReference>
<dbReference type="Proteomes" id="UP000588083">
    <property type="component" value="Unassembled WGS sequence"/>
</dbReference>
<evidence type="ECO:0000313" key="4">
    <source>
        <dbReference type="EMBL" id="GFP23326.1"/>
    </source>
</evidence>